<reference evidence="2" key="1">
    <citation type="submission" date="2021-01" db="EMBL/GenBank/DDBJ databases">
        <title>Caligus Genome Assembly.</title>
        <authorList>
            <person name="Gallardo-Escarate C."/>
        </authorList>
    </citation>
    <scope>NUCLEOTIDE SEQUENCE [LARGE SCALE GENOMIC DNA]</scope>
</reference>
<feature type="non-terminal residue" evidence="1">
    <location>
        <position position="65"/>
    </location>
</feature>
<protein>
    <submittedName>
        <fullName evidence="1">Uncharacterized protein</fullName>
    </submittedName>
</protein>
<evidence type="ECO:0000313" key="2">
    <source>
        <dbReference type="Proteomes" id="UP000595437"/>
    </source>
</evidence>
<feature type="non-terminal residue" evidence="1">
    <location>
        <position position="1"/>
    </location>
</feature>
<accession>A0A7T8JZA7</accession>
<proteinExistence type="predicted"/>
<dbReference type="Proteomes" id="UP000595437">
    <property type="component" value="Chromosome 14"/>
</dbReference>
<dbReference type="EMBL" id="CP045903">
    <property type="protein sequence ID" value="QQP39295.1"/>
    <property type="molecule type" value="Genomic_DNA"/>
</dbReference>
<organism evidence="1 2">
    <name type="scientific">Caligus rogercresseyi</name>
    <name type="common">Sea louse</name>
    <dbReference type="NCBI Taxonomy" id="217165"/>
    <lineage>
        <taxon>Eukaryota</taxon>
        <taxon>Metazoa</taxon>
        <taxon>Ecdysozoa</taxon>
        <taxon>Arthropoda</taxon>
        <taxon>Crustacea</taxon>
        <taxon>Multicrustacea</taxon>
        <taxon>Hexanauplia</taxon>
        <taxon>Copepoda</taxon>
        <taxon>Siphonostomatoida</taxon>
        <taxon>Caligidae</taxon>
        <taxon>Caligus</taxon>
    </lineage>
</organism>
<name>A0A7T8JZA7_CALRO</name>
<keyword evidence="2" id="KW-1185">Reference proteome</keyword>
<gene>
    <name evidence="1" type="ORF">FKW44_020129</name>
</gene>
<dbReference type="AlphaFoldDB" id="A0A7T8JZA7"/>
<evidence type="ECO:0000313" key="1">
    <source>
        <dbReference type="EMBL" id="QQP39295.1"/>
    </source>
</evidence>
<sequence length="65" mass="7369">KAIKDINGYVFTTAYDVVQASWDVSRKIHDRSRTRKWMATFLAALKRSVTANPGTPMSVLAKKRN</sequence>